<dbReference type="AlphaFoldDB" id="A0AAV4R3N6"/>
<gene>
    <name evidence="1" type="ORF">CEXT_324671</name>
</gene>
<comment type="caution">
    <text evidence="1">The sequence shown here is derived from an EMBL/GenBank/DDBJ whole genome shotgun (WGS) entry which is preliminary data.</text>
</comment>
<dbReference type="Proteomes" id="UP001054945">
    <property type="component" value="Unassembled WGS sequence"/>
</dbReference>
<sequence length="82" mass="9324">MSGIMASQFELITLHEPTLPISESDQGNRVGGVIIKWYYTSRLSSSSFQGHTQTDRRHLNVIKCLVEVRTLLLRAFNDLNTM</sequence>
<organism evidence="1 2">
    <name type="scientific">Caerostris extrusa</name>
    <name type="common">Bark spider</name>
    <name type="synonym">Caerostris bankana</name>
    <dbReference type="NCBI Taxonomy" id="172846"/>
    <lineage>
        <taxon>Eukaryota</taxon>
        <taxon>Metazoa</taxon>
        <taxon>Ecdysozoa</taxon>
        <taxon>Arthropoda</taxon>
        <taxon>Chelicerata</taxon>
        <taxon>Arachnida</taxon>
        <taxon>Araneae</taxon>
        <taxon>Araneomorphae</taxon>
        <taxon>Entelegynae</taxon>
        <taxon>Araneoidea</taxon>
        <taxon>Araneidae</taxon>
        <taxon>Caerostris</taxon>
    </lineage>
</organism>
<name>A0AAV4R3N6_CAEEX</name>
<proteinExistence type="predicted"/>
<protein>
    <submittedName>
        <fullName evidence="1">Uncharacterized protein</fullName>
    </submittedName>
</protein>
<evidence type="ECO:0000313" key="1">
    <source>
        <dbReference type="EMBL" id="GIY15032.1"/>
    </source>
</evidence>
<evidence type="ECO:0000313" key="2">
    <source>
        <dbReference type="Proteomes" id="UP001054945"/>
    </source>
</evidence>
<reference evidence="1 2" key="1">
    <citation type="submission" date="2021-06" db="EMBL/GenBank/DDBJ databases">
        <title>Caerostris extrusa draft genome.</title>
        <authorList>
            <person name="Kono N."/>
            <person name="Arakawa K."/>
        </authorList>
    </citation>
    <scope>NUCLEOTIDE SEQUENCE [LARGE SCALE GENOMIC DNA]</scope>
</reference>
<dbReference type="EMBL" id="BPLR01007183">
    <property type="protein sequence ID" value="GIY15032.1"/>
    <property type="molecule type" value="Genomic_DNA"/>
</dbReference>
<accession>A0AAV4R3N6</accession>
<keyword evidence="2" id="KW-1185">Reference proteome</keyword>